<evidence type="ECO:0000313" key="4">
    <source>
        <dbReference type="EMBL" id="SHN71405.1"/>
    </source>
</evidence>
<gene>
    <name evidence="4" type="ORF">SAMN05216200_107156</name>
</gene>
<dbReference type="Pfam" id="PF07542">
    <property type="entry name" value="ATP12"/>
    <property type="match status" value="1"/>
</dbReference>
<reference evidence="4 5" key="1">
    <citation type="submission" date="2016-12" db="EMBL/GenBank/DDBJ databases">
        <authorList>
            <person name="Song W.-J."/>
            <person name="Kurnit D.M."/>
        </authorList>
    </citation>
    <scope>NUCLEOTIDE SEQUENCE [LARGE SCALE GENOMIC DNA]</scope>
    <source>
        <strain evidence="4 5">CGMCC 1.10808</strain>
    </source>
</reference>
<proteinExistence type="inferred from homology"/>
<dbReference type="InterPro" id="IPR023335">
    <property type="entry name" value="ATP12_ortho_dom_sf"/>
</dbReference>
<dbReference type="PANTHER" id="PTHR21013:SF10">
    <property type="entry name" value="ATP SYNTHASE MITOCHONDRIAL F1 COMPLEX ASSEMBLY FACTOR 2"/>
    <property type="match status" value="1"/>
</dbReference>
<dbReference type="OrthoDB" id="9797825at2"/>
<dbReference type="STRING" id="1189325.SAMN04488119_107156"/>
<keyword evidence="5" id="KW-1185">Reference proteome</keyword>
<dbReference type="InterPro" id="IPR042272">
    <property type="entry name" value="ATP12_ATP_synth-F1-assembly_N"/>
</dbReference>
<sequence>MSMLRKRFWKEARAVRRPEGWAVELDGRPVRTPGGALLAAPTAALGRAIAAEWDAQGEELRPGTMPLTRSANSAIDRVAAHREETARMIAEFGGSDLLCYRAEHPRELVARQAAGWDPLLEWARARYGAPLVLGQGVMHVAQPPASLAALRAAVAALDPFRMVAMHELTTITGSLILALAVLEGRLSADEAWALSRIDEEHQAELWGRDAEAEAAAARRKSDLDAAARLLALMDDTKEEEPQ</sequence>
<dbReference type="GO" id="GO:0043461">
    <property type="term" value="P:proton-transporting ATP synthase complex assembly"/>
    <property type="evidence" value="ECO:0007669"/>
    <property type="project" value="InterPro"/>
</dbReference>
<dbReference type="InterPro" id="IPR011419">
    <property type="entry name" value="ATP12_ATP_synth-F1-assembly"/>
</dbReference>
<name>A0A1M7TL21_9RHOB</name>
<dbReference type="Gene3D" id="1.10.3580.10">
    <property type="entry name" value="ATP12 ATPase"/>
    <property type="match status" value="1"/>
</dbReference>
<dbReference type="SUPFAM" id="SSF160909">
    <property type="entry name" value="ATP12-like"/>
    <property type="match status" value="1"/>
</dbReference>
<evidence type="ECO:0000256" key="1">
    <source>
        <dbReference type="ARBA" id="ARBA00008231"/>
    </source>
</evidence>
<keyword evidence="2" id="KW-0809">Transit peptide</keyword>
<dbReference type="EMBL" id="FRDL01000007">
    <property type="protein sequence ID" value="SHN71405.1"/>
    <property type="molecule type" value="Genomic_DNA"/>
</dbReference>
<accession>A0A1M7TL21</accession>
<organism evidence="4 5">
    <name type="scientific">Oceanicella actignis</name>
    <dbReference type="NCBI Taxonomy" id="1189325"/>
    <lineage>
        <taxon>Bacteria</taxon>
        <taxon>Pseudomonadati</taxon>
        <taxon>Pseudomonadota</taxon>
        <taxon>Alphaproteobacteria</taxon>
        <taxon>Rhodobacterales</taxon>
        <taxon>Paracoccaceae</taxon>
        <taxon>Oceanicella</taxon>
    </lineage>
</organism>
<dbReference type="AlphaFoldDB" id="A0A1M7TL21"/>
<evidence type="ECO:0000256" key="3">
    <source>
        <dbReference type="ARBA" id="ARBA00023186"/>
    </source>
</evidence>
<dbReference type="Proteomes" id="UP000184066">
    <property type="component" value="Unassembled WGS sequence"/>
</dbReference>
<evidence type="ECO:0000313" key="5">
    <source>
        <dbReference type="Proteomes" id="UP000184066"/>
    </source>
</evidence>
<comment type="similarity">
    <text evidence="1">Belongs to the ATP12 family.</text>
</comment>
<protein>
    <submittedName>
        <fullName evidence="4">Chaperone required for the assembly of the F1-ATPase</fullName>
    </submittedName>
</protein>
<dbReference type="PANTHER" id="PTHR21013">
    <property type="entry name" value="ATP SYNTHASE MITOCHONDRIAL F1 COMPLEX ASSEMBLY FACTOR 2/ATP12 PROTEIN, MITOCHONDRIAL PRECURSOR"/>
    <property type="match status" value="1"/>
</dbReference>
<keyword evidence="3" id="KW-0143">Chaperone</keyword>
<dbReference type="Gene3D" id="3.30.2180.10">
    <property type="entry name" value="ATP12-like"/>
    <property type="match status" value="1"/>
</dbReference>
<dbReference type="RefSeq" id="WP_072747770.1">
    <property type="nucleotide sequence ID" value="NZ_FOHL01000007.1"/>
</dbReference>
<evidence type="ECO:0000256" key="2">
    <source>
        <dbReference type="ARBA" id="ARBA00022946"/>
    </source>
</evidence>